<evidence type="ECO:0000313" key="6">
    <source>
        <dbReference type="EMBL" id="KAF4115188.1"/>
    </source>
</evidence>
<evidence type="ECO:0000256" key="1">
    <source>
        <dbReference type="ARBA" id="ARBA00007824"/>
    </source>
</evidence>
<keyword evidence="2" id="KW-0808">Transferase</keyword>
<evidence type="ECO:0000256" key="4">
    <source>
        <dbReference type="ARBA" id="ARBA00023098"/>
    </source>
</evidence>
<keyword evidence="7" id="KW-1185">Reference proteome</keyword>
<feature type="domain" description="LRAT" evidence="5">
    <location>
        <begin position="63"/>
        <end position="169"/>
    </location>
</feature>
<evidence type="ECO:0000259" key="5">
    <source>
        <dbReference type="PROSITE" id="PS51934"/>
    </source>
</evidence>
<dbReference type="PANTHER" id="PTHR13943">
    <property type="entry name" value="HRAS-LIKE SUPPRESSOR - RELATED"/>
    <property type="match status" value="1"/>
</dbReference>
<sequence>MSEFMKVMKEQQSLLMSLTEVAPPVSGQLTGPTGQPVALPQPIPVMGCRFFKLKTKAMNFGDLLSYARPGYTHWAVYTGKNENGKDTVVEFTGEVGSNSKAGATVKQGLLKPGFTVENQWHGQTAKPDAEMRANVEKVLRDGAGKYGVLDNNCEHLATFIRYGETQSLQANRVLNTASDSKYEVADNFGVSSLAFSPNMKFK</sequence>
<dbReference type="AlphaFoldDB" id="A0A7J6D7C3"/>
<dbReference type="EMBL" id="JAAMOB010000003">
    <property type="protein sequence ID" value="KAF4115188.1"/>
    <property type="molecule type" value="Genomic_DNA"/>
</dbReference>
<evidence type="ECO:0000256" key="2">
    <source>
        <dbReference type="ARBA" id="ARBA00022679"/>
    </source>
</evidence>
<reference evidence="6 7" key="1">
    <citation type="submission" date="2020-04" db="EMBL/GenBank/DDBJ databases">
        <title>Chromosome-level genome assembly of a cyprinid fish Onychostoma macrolepis by integration of Nanopore Sequencing, Bionano and Hi-C technology.</title>
        <authorList>
            <person name="Wang D."/>
        </authorList>
    </citation>
    <scope>NUCLEOTIDE SEQUENCE [LARGE SCALE GENOMIC DNA]</scope>
    <source>
        <strain evidence="6">SWU-2019</strain>
        <tissue evidence="6">Muscle</tissue>
    </source>
</reference>
<dbReference type="Proteomes" id="UP000579812">
    <property type="component" value="Unassembled WGS sequence"/>
</dbReference>
<dbReference type="PROSITE" id="PS51934">
    <property type="entry name" value="LRAT"/>
    <property type="match status" value="1"/>
</dbReference>
<dbReference type="Pfam" id="PF04970">
    <property type="entry name" value="LRAT"/>
    <property type="match status" value="1"/>
</dbReference>
<dbReference type="GO" id="GO:0016410">
    <property type="term" value="F:N-acyltransferase activity"/>
    <property type="evidence" value="ECO:0007669"/>
    <property type="project" value="TreeGrafter"/>
</dbReference>
<dbReference type="GO" id="GO:0008970">
    <property type="term" value="F:phospholipase A1 activity"/>
    <property type="evidence" value="ECO:0007669"/>
    <property type="project" value="TreeGrafter"/>
</dbReference>
<dbReference type="Gene3D" id="3.90.1720.10">
    <property type="entry name" value="endopeptidase domain like (from Nostoc punctiforme)"/>
    <property type="match status" value="1"/>
</dbReference>
<protein>
    <recommendedName>
        <fullName evidence="5">LRAT domain-containing protein</fullName>
    </recommendedName>
</protein>
<evidence type="ECO:0000256" key="3">
    <source>
        <dbReference type="ARBA" id="ARBA00022801"/>
    </source>
</evidence>
<comment type="similarity">
    <text evidence="1">Belongs to the H-rev107 family.</text>
</comment>
<dbReference type="InterPro" id="IPR007053">
    <property type="entry name" value="LRAT_dom"/>
</dbReference>
<dbReference type="GO" id="GO:0004623">
    <property type="term" value="F:phospholipase A2 activity"/>
    <property type="evidence" value="ECO:0007669"/>
    <property type="project" value="TreeGrafter"/>
</dbReference>
<accession>A0A7J6D7C3</accession>
<proteinExistence type="inferred from homology"/>
<comment type="caution">
    <text evidence="6">The sequence shown here is derived from an EMBL/GenBank/DDBJ whole genome shotgun (WGS) entry which is preliminary data.</text>
</comment>
<dbReference type="GO" id="GO:0005737">
    <property type="term" value="C:cytoplasm"/>
    <property type="evidence" value="ECO:0007669"/>
    <property type="project" value="TreeGrafter"/>
</dbReference>
<dbReference type="GO" id="GO:0070292">
    <property type="term" value="P:N-acylphosphatidylethanolamine metabolic process"/>
    <property type="evidence" value="ECO:0007669"/>
    <property type="project" value="TreeGrafter"/>
</dbReference>
<organism evidence="6 7">
    <name type="scientific">Onychostoma macrolepis</name>
    <dbReference type="NCBI Taxonomy" id="369639"/>
    <lineage>
        <taxon>Eukaryota</taxon>
        <taxon>Metazoa</taxon>
        <taxon>Chordata</taxon>
        <taxon>Craniata</taxon>
        <taxon>Vertebrata</taxon>
        <taxon>Euteleostomi</taxon>
        <taxon>Actinopterygii</taxon>
        <taxon>Neopterygii</taxon>
        <taxon>Teleostei</taxon>
        <taxon>Ostariophysi</taxon>
        <taxon>Cypriniformes</taxon>
        <taxon>Cyprinidae</taxon>
        <taxon>Acrossocheilinae</taxon>
        <taxon>Onychostoma</taxon>
    </lineage>
</organism>
<gene>
    <name evidence="6" type="ORF">G5714_002677</name>
</gene>
<keyword evidence="3" id="KW-0378">Hydrolase</keyword>
<evidence type="ECO:0000313" key="7">
    <source>
        <dbReference type="Proteomes" id="UP000579812"/>
    </source>
</evidence>
<dbReference type="InterPro" id="IPR051496">
    <property type="entry name" value="H-rev107_PLA/AT"/>
</dbReference>
<keyword evidence="4" id="KW-0443">Lipid metabolism</keyword>
<name>A0A7J6D7C3_9TELE</name>
<dbReference type="PANTHER" id="PTHR13943:SF77">
    <property type="entry name" value="LRAT DOMAIN-CONTAINING PROTEIN"/>
    <property type="match status" value="1"/>
</dbReference>